<feature type="signal peptide" evidence="4">
    <location>
        <begin position="1"/>
        <end position="16"/>
    </location>
</feature>
<comment type="subcellular location">
    <subcellularLocation>
        <location evidence="1">Cell envelope</location>
    </subcellularLocation>
</comment>
<keyword evidence="4" id="KW-0732">Signal</keyword>
<comment type="similarity">
    <text evidence="2">Belongs to the cerato-ulmin hydrophobin family.</text>
</comment>
<accession>A0AAE1IED0</accession>
<dbReference type="AlphaFoldDB" id="A0AAE1IED0"/>
<protein>
    <submittedName>
        <fullName evidence="5">Fungal hydrophobin</fullName>
    </submittedName>
</protein>
<reference evidence="5" key="1">
    <citation type="submission" date="2023-11" db="EMBL/GenBank/DDBJ databases">
        <title>The genome sequences of three competitors of mushroom-forming fungi.</title>
        <authorList>
            <person name="Beijen E."/>
            <person name="Ohm R.A."/>
        </authorList>
    </citation>
    <scope>NUCLEOTIDE SEQUENCE</scope>
    <source>
        <strain evidence="5">CBS 100526</strain>
    </source>
</reference>
<gene>
    <name evidence="5" type="ORF">Triagg1_5834</name>
</gene>
<evidence type="ECO:0000256" key="4">
    <source>
        <dbReference type="SAM" id="SignalP"/>
    </source>
</evidence>
<dbReference type="GO" id="GO:0005576">
    <property type="term" value="C:extracellular region"/>
    <property type="evidence" value="ECO:0007669"/>
    <property type="project" value="InterPro"/>
</dbReference>
<dbReference type="SUPFAM" id="SSF101751">
    <property type="entry name" value="Hydrophobin II, HfbII"/>
    <property type="match status" value="1"/>
</dbReference>
<feature type="chain" id="PRO_5042197184" evidence="4">
    <location>
        <begin position="17"/>
        <end position="116"/>
    </location>
</feature>
<evidence type="ECO:0000313" key="6">
    <source>
        <dbReference type="Proteomes" id="UP001273209"/>
    </source>
</evidence>
<dbReference type="Pfam" id="PF06766">
    <property type="entry name" value="Hydrophobin_2"/>
    <property type="match status" value="1"/>
</dbReference>
<proteinExistence type="inferred from homology"/>
<evidence type="ECO:0000256" key="2">
    <source>
        <dbReference type="ARBA" id="ARBA00009576"/>
    </source>
</evidence>
<dbReference type="EMBL" id="JAWRVG010000022">
    <property type="protein sequence ID" value="KAK4071596.1"/>
    <property type="molecule type" value="Genomic_DNA"/>
</dbReference>
<comment type="caution">
    <text evidence="5">The sequence shown here is derived from an EMBL/GenBank/DDBJ whole genome shotgun (WGS) entry which is preliminary data.</text>
</comment>
<name>A0AAE1IED0_9HYPO</name>
<dbReference type="RefSeq" id="XP_062755035.1">
    <property type="nucleotide sequence ID" value="XM_062900391.1"/>
</dbReference>
<keyword evidence="6" id="KW-1185">Reference proteome</keyword>
<dbReference type="GeneID" id="87920296"/>
<organism evidence="5 6">
    <name type="scientific">Trichoderma aggressivum f. europaeum</name>
    <dbReference type="NCBI Taxonomy" id="173218"/>
    <lineage>
        <taxon>Eukaryota</taxon>
        <taxon>Fungi</taxon>
        <taxon>Dikarya</taxon>
        <taxon>Ascomycota</taxon>
        <taxon>Pezizomycotina</taxon>
        <taxon>Sordariomycetes</taxon>
        <taxon>Hypocreomycetidae</taxon>
        <taxon>Hypocreales</taxon>
        <taxon>Hypocreaceae</taxon>
        <taxon>Trichoderma</taxon>
    </lineage>
</organism>
<dbReference type="PANTHER" id="PTHR42341:SF1">
    <property type="entry name" value="HYDROPHOBIN"/>
    <property type="match status" value="1"/>
</dbReference>
<evidence type="ECO:0000256" key="3">
    <source>
        <dbReference type="ARBA" id="ARBA00023157"/>
    </source>
</evidence>
<evidence type="ECO:0000313" key="5">
    <source>
        <dbReference type="EMBL" id="KAK4071596.1"/>
    </source>
</evidence>
<keyword evidence="3" id="KW-1015">Disulfide bond</keyword>
<sequence>MKFLTVATVFITTVLAVPTVYSPPPPSYPLPGNGNGNGNGNGSPSPLCSPGLLSNPQCCATDVLGVADLNCAVPSTVPRNAADFQKICASVGQRPRCCAIPILGQALLCDTPVGAQ</sequence>
<dbReference type="InterPro" id="IPR010636">
    <property type="entry name" value="Class_II_hydrophobin"/>
</dbReference>
<evidence type="ECO:0000256" key="1">
    <source>
        <dbReference type="ARBA" id="ARBA00004196"/>
    </source>
</evidence>
<dbReference type="CDD" id="cd23508">
    <property type="entry name" value="hydrophobin_II"/>
    <property type="match status" value="1"/>
</dbReference>
<dbReference type="PANTHER" id="PTHR42341">
    <property type="entry name" value="HYDROPHOBIN"/>
    <property type="match status" value="1"/>
</dbReference>
<dbReference type="Gene3D" id="3.20.120.10">
    <property type="entry name" value="Hydrophobin"/>
    <property type="match status" value="1"/>
</dbReference>
<dbReference type="InterPro" id="IPR036686">
    <property type="entry name" value="Class_II_Hydrophobin_sf"/>
</dbReference>
<dbReference type="Proteomes" id="UP001273209">
    <property type="component" value="Unassembled WGS sequence"/>
</dbReference>